<dbReference type="GO" id="GO:0005524">
    <property type="term" value="F:ATP binding"/>
    <property type="evidence" value="ECO:0007669"/>
    <property type="project" value="InterPro"/>
</dbReference>
<keyword evidence="6" id="KW-1185">Reference proteome</keyword>
<dbReference type="AlphaFoldDB" id="A0A1L7WRI5"/>
<evidence type="ECO:0000313" key="5">
    <source>
        <dbReference type="EMBL" id="CZR55378.1"/>
    </source>
</evidence>
<dbReference type="EMBL" id="FJOG01000006">
    <property type="protein sequence ID" value="CZR55378.1"/>
    <property type="molecule type" value="Genomic_DNA"/>
</dbReference>
<feature type="region of interest" description="Disordered" evidence="3">
    <location>
        <begin position="58"/>
        <end position="142"/>
    </location>
</feature>
<dbReference type="InterPro" id="IPR014978">
    <property type="entry name" value="Gln-Leu-Gln_QLQ"/>
</dbReference>
<accession>A0A1L7WRI5</accession>
<reference evidence="5 6" key="1">
    <citation type="submission" date="2016-03" db="EMBL/GenBank/DDBJ databases">
        <authorList>
            <person name="Ploux O."/>
        </authorList>
    </citation>
    <scope>NUCLEOTIDE SEQUENCE [LARGE SCALE GENOMIC DNA]</scope>
    <source>
        <strain evidence="5 6">UAMH 11012</strain>
    </source>
</reference>
<dbReference type="Proteomes" id="UP000184330">
    <property type="component" value="Unassembled WGS sequence"/>
</dbReference>
<feature type="region of interest" description="Disordered" evidence="3">
    <location>
        <begin position="183"/>
        <end position="205"/>
    </location>
</feature>
<dbReference type="OrthoDB" id="5857104at2759"/>
<keyword evidence="2" id="KW-0539">Nucleus</keyword>
<name>A0A1L7WRI5_9HELO</name>
<gene>
    <name evidence="5" type="ORF">PAC_05265</name>
</gene>
<proteinExistence type="predicted"/>
<comment type="subcellular location">
    <subcellularLocation>
        <location evidence="1">Nucleus</location>
    </subcellularLocation>
</comment>
<evidence type="ECO:0000313" key="6">
    <source>
        <dbReference type="Proteomes" id="UP000184330"/>
    </source>
</evidence>
<protein>
    <recommendedName>
        <fullName evidence="4">QLQ domain-containing protein</fullName>
    </recommendedName>
</protein>
<evidence type="ECO:0000259" key="4">
    <source>
        <dbReference type="PROSITE" id="PS51666"/>
    </source>
</evidence>
<evidence type="ECO:0000256" key="1">
    <source>
        <dbReference type="ARBA" id="ARBA00004123"/>
    </source>
</evidence>
<evidence type="ECO:0000256" key="2">
    <source>
        <dbReference type="ARBA" id="ARBA00023242"/>
    </source>
</evidence>
<dbReference type="PROSITE" id="PS51666">
    <property type="entry name" value="QLQ"/>
    <property type="match status" value="1"/>
</dbReference>
<sequence length="205" mass="23015">MAIDHQSGVLLNSEDAIHHTLTSRHMLYSLSVNEQRRGAAIENSPNSKRRRYVKALPVTQSQVQTTPIEHSEPRGAAGYVSRRTDRTVNALPPPKRVTKTAGGGKKDQNDDEPEQGKAKKEDGDRREDKDNDSDETNRSQDFELSKAQLNTLRHQIYAFKILAKNLAIPKSTQEQLFGTSPAEFPVAEHPWTEQGNAAINEHKRE</sequence>
<feature type="domain" description="QLQ" evidence="4">
    <location>
        <begin position="143"/>
        <end position="178"/>
    </location>
</feature>
<feature type="compositionally biased region" description="Polar residues" evidence="3">
    <location>
        <begin position="58"/>
        <end position="68"/>
    </location>
</feature>
<dbReference type="GO" id="GO:0005634">
    <property type="term" value="C:nucleus"/>
    <property type="evidence" value="ECO:0007669"/>
    <property type="project" value="UniProtKB-SubCell"/>
</dbReference>
<dbReference type="SMART" id="SM00951">
    <property type="entry name" value="QLQ"/>
    <property type="match status" value="1"/>
</dbReference>
<dbReference type="GO" id="GO:0006355">
    <property type="term" value="P:regulation of DNA-templated transcription"/>
    <property type="evidence" value="ECO:0007669"/>
    <property type="project" value="InterPro"/>
</dbReference>
<organism evidence="5 6">
    <name type="scientific">Phialocephala subalpina</name>
    <dbReference type="NCBI Taxonomy" id="576137"/>
    <lineage>
        <taxon>Eukaryota</taxon>
        <taxon>Fungi</taxon>
        <taxon>Dikarya</taxon>
        <taxon>Ascomycota</taxon>
        <taxon>Pezizomycotina</taxon>
        <taxon>Leotiomycetes</taxon>
        <taxon>Helotiales</taxon>
        <taxon>Mollisiaceae</taxon>
        <taxon>Phialocephala</taxon>
        <taxon>Phialocephala fortinii species complex</taxon>
    </lineage>
</organism>
<feature type="compositionally biased region" description="Basic and acidic residues" evidence="3">
    <location>
        <begin position="104"/>
        <end position="142"/>
    </location>
</feature>
<dbReference type="Pfam" id="PF08880">
    <property type="entry name" value="QLQ"/>
    <property type="match status" value="1"/>
</dbReference>
<evidence type="ECO:0000256" key="3">
    <source>
        <dbReference type="SAM" id="MobiDB-lite"/>
    </source>
</evidence>